<dbReference type="Pfam" id="PF01191">
    <property type="entry name" value="RNA_pol_Rpb5_C"/>
    <property type="match status" value="1"/>
</dbReference>
<dbReference type="InterPro" id="IPR035913">
    <property type="entry name" value="RPB5-like_sf"/>
</dbReference>
<proteinExistence type="predicted"/>
<dbReference type="AlphaFoldDB" id="A0A6C0DBG5"/>
<sequence>MDSQVDTQVEDILIRSRNTVLEILTSRGYDVSLYSNIAPDQLVTLMDKPRALDIYVPKKEGSAAPCPRAVVVHVLQDRIKQKLSGVIERLFTNPADGKDTTKVETTDDIIVLINEPWNEAFDKESLSQWQTRRIRITFFQIKQLVVNPSRHVLVPPHRKLTDEESEQAMRRWHITSRIQMPQIKMGDIQAKILGLVPGDVIIVDRPSATAGISQVLRNCSS</sequence>
<dbReference type="InterPro" id="IPR014381">
    <property type="entry name" value="Arch_Rpo5/euc_Rpb5"/>
</dbReference>
<reference evidence="3" key="1">
    <citation type="journal article" date="2020" name="Nature">
        <title>Giant virus diversity and host interactions through global metagenomics.</title>
        <authorList>
            <person name="Schulz F."/>
            <person name="Roux S."/>
            <person name="Paez-Espino D."/>
            <person name="Jungbluth S."/>
            <person name="Walsh D.A."/>
            <person name="Denef V.J."/>
            <person name="McMahon K.D."/>
            <person name="Konstantinidis K.T."/>
            <person name="Eloe-Fadrosh E.A."/>
            <person name="Kyrpides N.C."/>
            <person name="Woyke T."/>
        </authorList>
    </citation>
    <scope>NUCLEOTIDE SEQUENCE</scope>
    <source>
        <strain evidence="3">GVMAG-M-3300023174-132</strain>
    </source>
</reference>
<dbReference type="GO" id="GO:0006362">
    <property type="term" value="P:transcription elongation by RNA polymerase I"/>
    <property type="evidence" value="ECO:0007669"/>
    <property type="project" value="TreeGrafter"/>
</dbReference>
<evidence type="ECO:0000259" key="2">
    <source>
        <dbReference type="Pfam" id="PF01191"/>
    </source>
</evidence>
<feature type="domain" description="RNA polymerase subunit H/Rpb5 C-terminal" evidence="2">
    <location>
        <begin position="146"/>
        <end position="217"/>
    </location>
</feature>
<organism evidence="3">
    <name type="scientific">viral metagenome</name>
    <dbReference type="NCBI Taxonomy" id="1070528"/>
    <lineage>
        <taxon>unclassified sequences</taxon>
        <taxon>metagenomes</taxon>
        <taxon>organismal metagenomes</taxon>
    </lineage>
</organism>
<dbReference type="PIRSF" id="PIRSF000747">
    <property type="entry name" value="RPB5"/>
    <property type="match status" value="1"/>
</dbReference>
<evidence type="ECO:0000313" key="3">
    <source>
        <dbReference type="EMBL" id="QHT13742.1"/>
    </source>
</evidence>
<dbReference type="PANTHER" id="PTHR10535">
    <property type="entry name" value="DNA-DIRECTED RNA POLYMERASES I, II, AND III SUBUNIT RPABC1"/>
    <property type="match status" value="1"/>
</dbReference>
<dbReference type="InterPro" id="IPR000783">
    <property type="entry name" value="RNA_pol_subH/Rpb5_C"/>
</dbReference>
<dbReference type="GO" id="GO:0005736">
    <property type="term" value="C:RNA polymerase I complex"/>
    <property type="evidence" value="ECO:0007669"/>
    <property type="project" value="TreeGrafter"/>
</dbReference>
<accession>A0A6C0DBG5</accession>
<dbReference type="SUPFAM" id="SSF55287">
    <property type="entry name" value="RPB5-like RNA polymerase subunit"/>
    <property type="match status" value="1"/>
</dbReference>
<dbReference type="GO" id="GO:0003899">
    <property type="term" value="F:DNA-directed RNA polymerase activity"/>
    <property type="evidence" value="ECO:0007669"/>
    <property type="project" value="InterPro"/>
</dbReference>
<dbReference type="PANTHER" id="PTHR10535:SF0">
    <property type="entry name" value="DNA-DIRECTED RNA POLYMERASES I, II, AND III SUBUNIT RPABC1"/>
    <property type="match status" value="1"/>
</dbReference>
<dbReference type="GO" id="GO:0006366">
    <property type="term" value="P:transcription by RNA polymerase II"/>
    <property type="evidence" value="ECO:0007669"/>
    <property type="project" value="TreeGrafter"/>
</dbReference>
<dbReference type="Gene3D" id="3.90.940.20">
    <property type="entry name" value="RPB5-like RNA polymerase subunit"/>
    <property type="match status" value="1"/>
</dbReference>
<name>A0A6C0DBG5_9ZZZZ</name>
<dbReference type="GO" id="GO:0042797">
    <property type="term" value="P:tRNA transcription by RNA polymerase III"/>
    <property type="evidence" value="ECO:0007669"/>
    <property type="project" value="TreeGrafter"/>
</dbReference>
<dbReference type="GO" id="GO:0005666">
    <property type="term" value="C:RNA polymerase III complex"/>
    <property type="evidence" value="ECO:0007669"/>
    <property type="project" value="TreeGrafter"/>
</dbReference>
<protein>
    <recommendedName>
        <fullName evidence="2">RNA polymerase subunit H/Rpb5 C-terminal domain-containing protein</fullName>
    </recommendedName>
</protein>
<dbReference type="EMBL" id="MN739576">
    <property type="protein sequence ID" value="QHT13742.1"/>
    <property type="molecule type" value="Genomic_DNA"/>
</dbReference>
<evidence type="ECO:0000256" key="1">
    <source>
        <dbReference type="ARBA" id="ARBA00023163"/>
    </source>
</evidence>
<dbReference type="GO" id="GO:0003677">
    <property type="term" value="F:DNA binding"/>
    <property type="evidence" value="ECO:0007669"/>
    <property type="project" value="InterPro"/>
</dbReference>
<dbReference type="GO" id="GO:0005665">
    <property type="term" value="C:RNA polymerase II, core complex"/>
    <property type="evidence" value="ECO:0007669"/>
    <property type="project" value="TreeGrafter"/>
</dbReference>
<keyword evidence="1" id="KW-0804">Transcription</keyword>